<keyword evidence="2" id="KW-0472">Membrane</keyword>
<accession>A0A163X1S5</accession>
<evidence type="ECO:0000313" key="6">
    <source>
        <dbReference type="Proteomes" id="UP000076630"/>
    </source>
</evidence>
<evidence type="ECO:0000256" key="2">
    <source>
        <dbReference type="ARBA" id="ARBA00023136"/>
    </source>
</evidence>
<organism evidence="5 6">
    <name type="scientific">Myroides marinus</name>
    <dbReference type="NCBI Taxonomy" id="703342"/>
    <lineage>
        <taxon>Bacteria</taxon>
        <taxon>Pseudomonadati</taxon>
        <taxon>Bacteroidota</taxon>
        <taxon>Flavobacteriia</taxon>
        <taxon>Flavobacteriales</taxon>
        <taxon>Flavobacteriaceae</taxon>
        <taxon>Myroides</taxon>
    </lineage>
</organism>
<keyword evidence="5" id="KW-0675">Receptor</keyword>
<dbReference type="Gene3D" id="2.40.170.20">
    <property type="entry name" value="TonB-dependent receptor, beta-barrel domain"/>
    <property type="match status" value="1"/>
</dbReference>
<evidence type="ECO:0000313" key="5">
    <source>
        <dbReference type="EMBL" id="KZE77173.1"/>
    </source>
</evidence>
<feature type="chain" id="PRO_5007847266" evidence="4">
    <location>
        <begin position="23"/>
        <end position="587"/>
    </location>
</feature>
<name>A0A163X1S5_9FLAO</name>
<dbReference type="Proteomes" id="UP000076630">
    <property type="component" value="Unassembled WGS sequence"/>
</dbReference>
<dbReference type="RefSeq" id="WP_038987132.1">
    <property type="nucleotide sequence ID" value="NZ_JWJO01000042.1"/>
</dbReference>
<keyword evidence="3" id="KW-0998">Cell outer membrane</keyword>
<evidence type="ECO:0000256" key="1">
    <source>
        <dbReference type="ARBA" id="ARBA00004442"/>
    </source>
</evidence>
<dbReference type="AlphaFoldDB" id="A0A163X1S5"/>
<dbReference type="GO" id="GO:0009279">
    <property type="term" value="C:cell outer membrane"/>
    <property type="evidence" value="ECO:0007669"/>
    <property type="project" value="UniProtKB-SubCell"/>
</dbReference>
<dbReference type="OrthoDB" id="1264254at2"/>
<protein>
    <submittedName>
        <fullName evidence="5">TonB-dependent receptor</fullName>
    </submittedName>
</protein>
<gene>
    <name evidence="5" type="ORF">AV926_14685</name>
</gene>
<reference evidence="5 6" key="1">
    <citation type="submission" date="2016-01" db="EMBL/GenBank/DDBJ databases">
        <title>Whole genome sequencing of Myroides marinus L41.</title>
        <authorList>
            <person name="Hong K.W."/>
        </authorList>
    </citation>
    <scope>NUCLEOTIDE SEQUENCE [LARGE SCALE GENOMIC DNA]</scope>
    <source>
        <strain evidence="5 6">L41</strain>
    </source>
</reference>
<keyword evidence="4" id="KW-0732">Signal</keyword>
<proteinExistence type="predicted"/>
<comment type="subcellular location">
    <subcellularLocation>
        <location evidence="1">Cell outer membrane</location>
    </subcellularLocation>
</comment>
<keyword evidence="6" id="KW-1185">Reference proteome</keyword>
<dbReference type="InterPro" id="IPR036942">
    <property type="entry name" value="Beta-barrel_TonB_sf"/>
</dbReference>
<evidence type="ECO:0000256" key="3">
    <source>
        <dbReference type="ARBA" id="ARBA00023237"/>
    </source>
</evidence>
<dbReference type="EMBL" id="LQNU01000073">
    <property type="protein sequence ID" value="KZE77173.1"/>
    <property type="molecule type" value="Genomic_DNA"/>
</dbReference>
<comment type="caution">
    <text evidence="5">The sequence shown here is derived from an EMBL/GenBank/DDBJ whole genome shotgun (WGS) entry which is preliminary data.</text>
</comment>
<dbReference type="SUPFAM" id="SSF56935">
    <property type="entry name" value="Porins"/>
    <property type="match status" value="1"/>
</dbReference>
<evidence type="ECO:0000256" key="4">
    <source>
        <dbReference type="SAM" id="SignalP"/>
    </source>
</evidence>
<sequence>MNNKNLYTIISAVTLVCGAGFAQDKNTDPNKLGTEVVNVVRAYDATISDAFKVRATANNDDESVGNKKPVIYTISSFPVASTFVPEKGKAAEVEKGSKLKSFNNYALFSAGNYTNINGELFLSHKLNQKSFLAGYASHFSSQGGIKDLILDDSFSNTKGGLVYGGQLDNFGWTVEAGGRYQLSNYYGLPTKHIDFDKSDVNGVSESQHYKNVFLNGGVEFRNSPFTGLDFRYDYFWDDFGTVENRFKIRPNVKTALEFGELNVGLVVDYVGTTYKNAFTGLKDKYNHLNIGAKPTLTFRDDNYSIEVGVSTFYNNGEVAGKTQNRFYVYPNVKASYDLVPGLLITYAGIEGGLEQNSFQQFSEENPFISPNVLITPTDKKYDLFVGLKGKLDNNISYNVKGSYKREKDKAMFLHNEYTVNPSRIPYMFGNSFGVVYGDVKTFNLFGELRFDFEENVSIGLHGEYNSYNTNTQEAWNLPSVKAGADFRFDFTEQWFAGMDIFYVGKRKDVFVIDSKGLIGDYNTWEDPTVVNVKDYVDLNMKVGYRPTKNWTVFVKANNMFNQKYNQWDNFRTQGIQVMGGAMYKFDF</sequence>
<feature type="signal peptide" evidence="4">
    <location>
        <begin position="1"/>
        <end position="22"/>
    </location>
</feature>